<comment type="caution">
    <text evidence="1">The sequence shown here is derived from an EMBL/GenBank/DDBJ whole genome shotgun (WGS) entry which is preliminary data.</text>
</comment>
<gene>
    <name evidence="1" type="ORF">HV832_16220</name>
</gene>
<accession>A0A850QNW8</accession>
<keyword evidence="2" id="KW-1185">Reference proteome</keyword>
<reference evidence="1 2" key="1">
    <citation type="submission" date="2020-06" db="EMBL/GenBank/DDBJ databases">
        <authorList>
            <person name="Qiu C."/>
            <person name="Liu Z."/>
        </authorList>
    </citation>
    <scope>NUCLEOTIDE SEQUENCE [LARGE SCALE GENOMIC DNA]</scope>
    <source>
        <strain evidence="1 2">EM 1</strain>
    </source>
</reference>
<protein>
    <submittedName>
        <fullName evidence="1">Uncharacterized protein</fullName>
    </submittedName>
</protein>
<dbReference type="RefSeq" id="WP_176804976.1">
    <property type="nucleotide sequence ID" value="NZ_JABXYJ010000014.1"/>
</dbReference>
<evidence type="ECO:0000313" key="1">
    <source>
        <dbReference type="EMBL" id="NVO79365.1"/>
    </source>
</evidence>
<proteinExistence type="predicted"/>
<sequence length="93" mass="9999">MSTNANAASIINVHSLPGVLHVEDASNEYPRMKIVFADGVEATVARSPINKALFDIWLPPDSPFMAASVMPSIDETRVMTELTKLAAKATVSE</sequence>
<name>A0A850QNW8_9BURK</name>
<evidence type="ECO:0000313" key="2">
    <source>
        <dbReference type="Proteomes" id="UP000588051"/>
    </source>
</evidence>
<dbReference type="Proteomes" id="UP000588051">
    <property type="component" value="Unassembled WGS sequence"/>
</dbReference>
<organism evidence="1 2">
    <name type="scientific">Undibacterium oligocarboniphilum</name>
    <dbReference type="NCBI Taxonomy" id="666702"/>
    <lineage>
        <taxon>Bacteria</taxon>
        <taxon>Pseudomonadati</taxon>
        <taxon>Pseudomonadota</taxon>
        <taxon>Betaproteobacteria</taxon>
        <taxon>Burkholderiales</taxon>
        <taxon>Oxalobacteraceae</taxon>
        <taxon>Undibacterium</taxon>
    </lineage>
</organism>
<dbReference type="EMBL" id="JABXYJ010000014">
    <property type="protein sequence ID" value="NVO79365.1"/>
    <property type="molecule type" value="Genomic_DNA"/>
</dbReference>
<dbReference type="AlphaFoldDB" id="A0A850QNW8"/>